<keyword evidence="5" id="KW-1185">Reference proteome</keyword>
<keyword evidence="2" id="KW-0378">Hydrolase</keyword>
<organism evidence="4 5">
    <name type="scientific">Nosocomiicoccus ampullae</name>
    <dbReference type="NCBI Taxonomy" id="489910"/>
    <lineage>
        <taxon>Bacteria</taxon>
        <taxon>Bacillati</taxon>
        <taxon>Bacillota</taxon>
        <taxon>Bacilli</taxon>
        <taxon>Bacillales</taxon>
        <taxon>Staphylococcaceae</taxon>
        <taxon>Nosocomiicoccus</taxon>
    </lineage>
</organism>
<evidence type="ECO:0000256" key="1">
    <source>
        <dbReference type="ARBA" id="ARBA00022723"/>
    </source>
</evidence>
<dbReference type="Gene3D" id="3.60.21.10">
    <property type="match status" value="1"/>
</dbReference>
<dbReference type="EMBL" id="JACHHF010000004">
    <property type="protein sequence ID" value="MBB5176007.1"/>
    <property type="molecule type" value="Genomic_DNA"/>
</dbReference>
<dbReference type="RefSeq" id="WP_183673827.1">
    <property type="nucleotide sequence ID" value="NZ_CBCRYX010000007.1"/>
</dbReference>
<dbReference type="PANTHER" id="PTHR31302">
    <property type="entry name" value="TRANSMEMBRANE PROTEIN WITH METALLOPHOSPHOESTERASE DOMAIN-RELATED"/>
    <property type="match status" value="1"/>
</dbReference>
<dbReference type="Proteomes" id="UP000579136">
    <property type="component" value="Unassembled WGS sequence"/>
</dbReference>
<dbReference type="GO" id="GO:0009245">
    <property type="term" value="P:lipid A biosynthetic process"/>
    <property type="evidence" value="ECO:0007669"/>
    <property type="project" value="TreeGrafter"/>
</dbReference>
<protein>
    <recommendedName>
        <fullName evidence="3">Calcineurin-like phosphoesterase domain-containing protein</fullName>
    </recommendedName>
</protein>
<dbReference type="GO" id="GO:0008758">
    <property type="term" value="F:UDP-2,3-diacylglucosamine hydrolase activity"/>
    <property type="evidence" value="ECO:0007669"/>
    <property type="project" value="TreeGrafter"/>
</dbReference>
<feature type="domain" description="Calcineurin-like phosphoesterase" evidence="3">
    <location>
        <begin position="48"/>
        <end position="221"/>
    </location>
</feature>
<proteinExistence type="predicted"/>
<comment type="caution">
    <text evidence="4">The sequence shown here is derived from an EMBL/GenBank/DDBJ whole genome shotgun (WGS) entry which is preliminary data.</text>
</comment>
<dbReference type="InterPro" id="IPR004843">
    <property type="entry name" value="Calcineurin-like_PHP"/>
</dbReference>
<dbReference type="GO" id="GO:0016020">
    <property type="term" value="C:membrane"/>
    <property type="evidence" value="ECO:0007669"/>
    <property type="project" value="GOC"/>
</dbReference>
<dbReference type="GO" id="GO:0046872">
    <property type="term" value="F:metal ion binding"/>
    <property type="evidence" value="ECO:0007669"/>
    <property type="project" value="UniProtKB-KW"/>
</dbReference>
<dbReference type="PANTHER" id="PTHR31302:SF31">
    <property type="entry name" value="PHOSPHODIESTERASE YAEI"/>
    <property type="match status" value="1"/>
</dbReference>
<dbReference type="AlphaFoldDB" id="A0A9Q2HFY4"/>
<sequence length="284" mass="32468">MKKWSKLSAGGLGFLIAVSRFLWVQNKDIYTREVTYESPKIPKSFNNFKITQVSDFHNTYYGRGGKHLLKKVKDTTPDIILVTGDLIDRRTPNEARGIKMLKNLMEIAPCYYVTGNHEVFYKNFLGIYEKILNTGVYNASIHDFKITRGKEAITITGIHDLRVLGDLETNPSIFSDYDKMLEDRFKNLNDNFTVLLAHRPEEFERYSKYPVDLIFSGHAHGGQIRLPVVKGLYAPDQGILPTYTEGTHTLNDSTLLVSRGLGNSRFPWRVFNKPEIISVTLKSK</sequence>
<name>A0A9Q2HFY4_9STAP</name>
<dbReference type="InterPro" id="IPR029052">
    <property type="entry name" value="Metallo-depent_PP-like"/>
</dbReference>
<accession>A0A9Q2HFY4</accession>
<dbReference type="InterPro" id="IPR051158">
    <property type="entry name" value="Metallophosphoesterase_sf"/>
</dbReference>
<evidence type="ECO:0000256" key="2">
    <source>
        <dbReference type="ARBA" id="ARBA00022801"/>
    </source>
</evidence>
<evidence type="ECO:0000313" key="5">
    <source>
        <dbReference type="Proteomes" id="UP000579136"/>
    </source>
</evidence>
<dbReference type="SUPFAM" id="SSF56300">
    <property type="entry name" value="Metallo-dependent phosphatases"/>
    <property type="match status" value="1"/>
</dbReference>
<gene>
    <name evidence="4" type="ORF">HNQ45_000891</name>
</gene>
<evidence type="ECO:0000259" key="3">
    <source>
        <dbReference type="Pfam" id="PF00149"/>
    </source>
</evidence>
<evidence type="ECO:0000313" key="4">
    <source>
        <dbReference type="EMBL" id="MBB5176007.1"/>
    </source>
</evidence>
<reference evidence="4 5" key="1">
    <citation type="submission" date="2020-08" db="EMBL/GenBank/DDBJ databases">
        <title>Genomic Encyclopedia of Type Strains, Phase IV (KMG-IV): sequencing the most valuable type-strain genomes for metagenomic binning, comparative biology and taxonomic classification.</title>
        <authorList>
            <person name="Goeker M."/>
        </authorList>
    </citation>
    <scope>NUCLEOTIDE SEQUENCE [LARGE SCALE GENOMIC DNA]</scope>
    <source>
        <strain evidence="4 5">DSM 19163</strain>
    </source>
</reference>
<dbReference type="Pfam" id="PF00149">
    <property type="entry name" value="Metallophos"/>
    <property type="match status" value="1"/>
</dbReference>
<keyword evidence="1" id="KW-0479">Metal-binding</keyword>